<feature type="domain" description="G-protein coupled receptors family 1 profile" evidence="6">
    <location>
        <begin position="71"/>
        <end position="338"/>
    </location>
</feature>
<comment type="caution">
    <text evidence="7">The sequence shown here is derived from an EMBL/GenBank/DDBJ whole genome shotgun (WGS) entry which is preliminary data.</text>
</comment>
<feature type="transmembrane region" description="Helical" evidence="5">
    <location>
        <begin position="134"/>
        <end position="153"/>
    </location>
</feature>
<dbReference type="SUPFAM" id="SSF81321">
    <property type="entry name" value="Family A G protein-coupled receptor-like"/>
    <property type="match status" value="1"/>
</dbReference>
<keyword evidence="2 5" id="KW-0812">Transmembrane</keyword>
<dbReference type="CDD" id="cd14978">
    <property type="entry name" value="7tmA_FMRFamide_R-like"/>
    <property type="match status" value="1"/>
</dbReference>
<evidence type="ECO:0000256" key="4">
    <source>
        <dbReference type="ARBA" id="ARBA00023136"/>
    </source>
</evidence>
<feature type="transmembrane region" description="Helical" evidence="5">
    <location>
        <begin position="220"/>
        <end position="246"/>
    </location>
</feature>
<name>A0ABD3TGI0_SINWO</name>
<dbReference type="Proteomes" id="UP001634394">
    <property type="component" value="Unassembled WGS sequence"/>
</dbReference>
<accession>A0ABD3TGI0</accession>
<dbReference type="AlphaFoldDB" id="A0ABD3TGI0"/>
<dbReference type="InterPro" id="IPR053071">
    <property type="entry name" value="GPCR1-related_rcpt"/>
</dbReference>
<organism evidence="7 8">
    <name type="scientific">Sinanodonta woodiana</name>
    <name type="common">Chinese pond mussel</name>
    <name type="synonym">Anodonta woodiana</name>
    <dbReference type="NCBI Taxonomy" id="1069815"/>
    <lineage>
        <taxon>Eukaryota</taxon>
        <taxon>Metazoa</taxon>
        <taxon>Spiralia</taxon>
        <taxon>Lophotrochozoa</taxon>
        <taxon>Mollusca</taxon>
        <taxon>Bivalvia</taxon>
        <taxon>Autobranchia</taxon>
        <taxon>Heteroconchia</taxon>
        <taxon>Palaeoheterodonta</taxon>
        <taxon>Unionida</taxon>
        <taxon>Unionoidea</taxon>
        <taxon>Unionidae</taxon>
        <taxon>Unioninae</taxon>
        <taxon>Sinanodonta</taxon>
    </lineage>
</organism>
<reference evidence="7 8" key="1">
    <citation type="submission" date="2024-11" db="EMBL/GenBank/DDBJ databases">
        <title>Chromosome-level genome assembly of the freshwater bivalve Anodonta woodiana.</title>
        <authorList>
            <person name="Chen X."/>
        </authorList>
    </citation>
    <scope>NUCLEOTIDE SEQUENCE [LARGE SCALE GENOMIC DNA]</scope>
    <source>
        <strain evidence="7">MN2024</strain>
        <tissue evidence="7">Gills</tissue>
    </source>
</reference>
<feature type="transmembrane region" description="Helical" evidence="5">
    <location>
        <begin position="174"/>
        <end position="194"/>
    </location>
</feature>
<evidence type="ECO:0000256" key="3">
    <source>
        <dbReference type="ARBA" id="ARBA00022989"/>
    </source>
</evidence>
<dbReference type="EMBL" id="JBJQND010000018">
    <property type="protein sequence ID" value="KAL3836139.1"/>
    <property type="molecule type" value="Genomic_DNA"/>
</dbReference>
<gene>
    <name evidence="7" type="ORF">ACJMK2_021588</name>
</gene>
<dbReference type="InterPro" id="IPR000276">
    <property type="entry name" value="GPCR_Rhodpsn"/>
</dbReference>
<evidence type="ECO:0000256" key="5">
    <source>
        <dbReference type="SAM" id="Phobius"/>
    </source>
</evidence>
<feature type="transmembrane region" description="Helical" evidence="5">
    <location>
        <begin position="318"/>
        <end position="341"/>
    </location>
</feature>
<dbReference type="GO" id="GO:0016020">
    <property type="term" value="C:membrane"/>
    <property type="evidence" value="ECO:0007669"/>
    <property type="project" value="UniProtKB-SubCell"/>
</dbReference>
<dbReference type="Pfam" id="PF00001">
    <property type="entry name" value="7tm_1"/>
    <property type="match status" value="1"/>
</dbReference>
<keyword evidence="8" id="KW-1185">Reference proteome</keyword>
<comment type="subcellular location">
    <subcellularLocation>
        <location evidence="1">Membrane</location>
    </subcellularLocation>
</comment>
<keyword evidence="3 5" id="KW-1133">Transmembrane helix</keyword>
<dbReference type="InterPro" id="IPR017452">
    <property type="entry name" value="GPCR_Rhodpsn_7TM"/>
</dbReference>
<evidence type="ECO:0000259" key="6">
    <source>
        <dbReference type="PROSITE" id="PS50262"/>
    </source>
</evidence>
<feature type="transmembrane region" description="Helical" evidence="5">
    <location>
        <begin position="91"/>
        <end position="114"/>
    </location>
</feature>
<evidence type="ECO:0000313" key="8">
    <source>
        <dbReference type="Proteomes" id="UP001634394"/>
    </source>
</evidence>
<feature type="transmembrane region" description="Helical" evidence="5">
    <location>
        <begin position="56"/>
        <end position="79"/>
    </location>
</feature>
<proteinExistence type="predicted"/>
<dbReference type="PROSITE" id="PS50262">
    <property type="entry name" value="G_PROTEIN_RECEP_F1_2"/>
    <property type="match status" value="1"/>
</dbReference>
<feature type="transmembrane region" description="Helical" evidence="5">
    <location>
        <begin position="277"/>
        <end position="306"/>
    </location>
</feature>
<dbReference type="PANTHER" id="PTHR47023">
    <property type="entry name" value="SEX PEPTIDE RECEPTOR"/>
    <property type="match status" value="1"/>
</dbReference>
<evidence type="ECO:0000256" key="1">
    <source>
        <dbReference type="ARBA" id="ARBA00004370"/>
    </source>
</evidence>
<dbReference type="Gene3D" id="1.20.1070.10">
    <property type="entry name" value="Rhodopsin 7-helix transmembrane proteins"/>
    <property type="match status" value="1"/>
</dbReference>
<evidence type="ECO:0000256" key="2">
    <source>
        <dbReference type="ARBA" id="ARBA00022692"/>
    </source>
</evidence>
<protein>
    <recommendedName>
        <fullName evidence="6">G-protein coupled receptors family 1 profile domain-containing protein</fullName>
    </recommendedName>
</protein>
<sequence length="423" mass="48821">MADDLYYINEDYYYDNGNSSMNRSTNLTNFNVSYGLQTNYLSDFYYHKIFPFEVPILGYLLPALIFMMTLTNVFVVGIFSRNCRKNSTTILFLSIAISDTITGLTAIPGSLLVYELKREHLTLRTCHLIFMLRLYVFPVFHTVSVWQTLALGFQRYMCVCHPFSFRAWCTIKKTSVAIAGFYIMALCIHSFHLVKEKTHKGASISLCAWVIEKPCYGSCAYMWITLLLIHILPCAVLTVMTAITIYSMRKSTMSIENINSNKESGKRRWLRDRQTNFMAVSIAIAFLIPEFSNGIFYLVFIVNVYINGRILPHETGRLASAIYMVLLVVSFNFNFWVYCCMMKDFRRTVIRFLTFFYVKQGFQRLRSLSSRRSSTRSSRSSTSNSTRYRLTTQMSIKSDDVFIPSDGSNASHSNRIHCVDQSL</sequence>
<keyword evidence="4 5" id="KW-0472">Membrane</keyword>
<dbReference type="PANTHER" id="PTHR47023:SF1">
    <property type="entry name" value="SEX PEPTIDE RECEPTOR"/>
    <property type="match status" value="1"/>
</dbReference>
<evidence type="ECO:0000313" key="7">
    <source>
        <dbReference type="EMBL" id="KAL3836139.1"/>
    </source>
</evidence>